<keyword evidence="2" id="KW-0547">Nucleotide-binding</keyword>
<dbReference type="InterPro" id="IPR004524">
    <property type="entry name" value="Asp-tRNA-ligase_1"/>
</dbReference>
<dbReference type="NCBIfam" id="NF001750">
    <property type="entry name" value="PRK00476.1"/>
    <property type="match status" value="1"/>
</dbReference>
<organism evidence="7 8">
    <name type="scientific">Jimgerdemannia flammicorona</name>
    <dbReference type="NCBI Taxonomy" id="994334"/>
    <lineage>
        <taxon>Eukaryota</taxon>
        <taxon>Fungi</taxon>
        <taxon>Fungi incertae sedis</taxon>
        <taxon>Mucoromycota</taxon>
        <taxon>Mucoromycotina</taxon>
        <taxon>Endogonomycetes</taxon>
        <taxon>Endogonales</taxon>
        <taxon>Endogonaceae</taxon>
        <taxon>Jimgerdemannia</taxon>
    </lineage>
</organism>
<dbReference type="GO" id="GO:0006422">
    <property type="term" value="P:aspartyl-tRNA aminoacylation"/>
    <property type="evidence" value="ECO:0007669"/>
    <property type="project" value="TreeGrafter"/>
</dbReference>
<reference evidence="7 8" key="1">
    <citation type="journal article" date="2018" name="New Phytol.">
        <title>Phylogenomics of Endogonaceae and evolution of mycorrhizas within Mucoromycota.</title>
        <authorList>
            <person name="Chang Y."/>
            <person name="Desiro A."/>
            <person name="Na H."/>
            <person name="Sandor L."/>
            <person name="Lipzen A."/>
            <person name="Clum A."/>
            <person name="Barry K."/>
            <person name="Grigoriev I.V."/>
            <person name="Martin F.M."/>
            <person name="Stajich J.E."/>
            <person name="Smith M.E."/>
            <person name="Bonito G."/>
            <person name="Spatafora J.W."/>
        </authorList>
    </citation>
    <scope>NUCLEOTIDE SEQUENCE [LARGE SCALE GENOMIC DNA]</scope>
    <source>
        <strain evidence="7 8">AD002</strain>
    </source>
</reference>
<evidence type="ECO:0000256" key="5">
    <source>
        <dbReference type="ARBA" id="ARBA00023146"/>
    </source>
</evidence>
<dbReference type="PRINTS" id="PR01042">
    <property type="entry name" value="TRNASYNTHASP"/>
</dbReference>
<dbReference type="InterPro" id="IPR004364">
    <property type="entry name" value="Aa-tRNA-synt_II"/>
</dbReference>
<dbReference type="PROSITE" id="PS50862">
    <property type="entry name" value="AA_TRNA_LIGASE_II"/>
    <property type="match status" value="1"/>
</dbReference>
<dbReference type="Pfam" id="PF01336">
    <property type="entry name" value="tRNA_anti-codon"/>
    <property type="match status" value="1"/>
</dbReference>
<dbReference type="GO" id="GO:0004815">
    <property type="term" value="F:aspartate-tRNA ligase activity"/>
    <property type="evidence" value="ECO:0007669"/>
    <property type="project" value="TreeGrafter"/>
</dbReference>
<keyword evidence="5 7" id="KW-0030">Aminoacyl-tRNA synthetase</keyword>
<comment type="caution">
    <text evidence="7">The sequence shown here is derived from an EMBL/GenBank/DDBJ whole genome shotgun (WGS) entry which is preliminary data.</text>
</comment>
<name>A0A433QYM6_9FUNG</name>
<feature type="domain" description="Aminoacyl-transfer RNA synthetases class-II family profile" evidence="6">
    <location>
        <begin position="219"/>
        <end position="680"/>
    </location>
</feature>
<dbReference type="NCBIfam" id="TIGR00459">
    <property type="entry name" value="aspS_bact"/>
    <property type="match status" value="1"/>
</dbReference>
<evidence type="ECO:0000313" key="7">
    <source>
        <dbReference type="EMBL" id="RUS34874.1"/>
    </source>
</evidence>
<keyword evidence="3" id="KW-0067">ATP-binding</keyword>
<dbReference type="Gene3D" id="2.40.50.140">
    <property type="entry name" value="Nucleic acid-binding proteins"/>
    <property type="match status" value="1"/>
</dbReference>
<dbReference type="InterPro" id="IPR047089">
    <property type="entry name" value="Asp-tRNA-ligase_1_N"/>
</dbReference>
<evidence type="ECO:0000256" key="3">
    <source>
        <dbReference type="ARBA" id="ARBA00022840"/>
    </source>
</evidence>
<gene>
    <name evidence="7" type="ORF">BC938DRAFT_478038</name>
</gene>
<dbReference type="InterPro" id="IPR006195">
    <property type="entry name" value="aa-tRNA-synth_II"/>
</dbReference>
<dbReference type="InterPro" id="IPR012340">
    <property type="entry name" value="NA-bd_OB-fold"/>
</dbReference>
<dbReference type="GO" id="GO:0003676">
    <property type="term" value="F:nucleic acid binding"/>
    <property type="evidence" value="ECO:0007669"/>
    <property type="project" value="InterPro"/>
</dbReference>
<dbReference type="AlphaFoldDB" id="A0A433QYM6"/>
<dbReference type="PANTHER" id="PTHR22594">
    <property type="entry name" value="ASPARTYL/LYSYL-TRNA SYNTHETASE"/>
    <property type="match status" value="1"/>
</dbReference>
<dbReference type="InterPro" id="IPR004365">
    <property type="entry name" value="NA-bd_OB_tRNA"/>
</dbReference>
<accession>A0A433QYM6</accession>
<evidence type="ECO:0000256" key="2">
    <source>
        <dbReference type="ARBA" id="ARBA00022741"/>
    </source>
</evidence>
<dbReference type="Proteomes" id="UP000274822">
    <property type="component" value="Unassembled WGS sequence"/>
</dbReference>
<dbReference type="InterPro" id="IPR002312">
    <property type="entry name" value="Asp/Asn-tRNA-synth_IIb"/>
</dbReference>
<protein>
    <submittedName>
        <fullName evidence="7">tRNA synthetases class II-domain-containing protein</fullName>
    </submittedName>
</protein>
<sequence>MRPPWSSLVRSASQSRGALALVSLLTRAAPKNPHLALRLPASTRCLHLNSPAFTNHATWRELSGDKSHHGTYPSRTHNCGELRSHHDGQEVVLCGWAQFIRHISSDLVFIHVRDAFGVTQLVFSGDPSTANGAAVKTVIENLTVESVICAVGAVRKRLPKTIKKTLPTGEIEVELKSLYLLNPADQLPFVLSHDELPSEETRLKYRYLDLRRPFLQNNLRVRSLTASTIRNFLIDKGFVEVETPILFKSTPEGACEYIVPTRTPGAFYALPQSPQQHKQLLMSAGMDRYFQIARCFRDEGLRADRQPEFTQVDLEMSFVTARDIQDLIEGMVATIWHRVLGIELGKDAFPRMTYQDAMSRFGSDKPDTRFAMEINDISPHLPDITTDSALDCLVVKGGAALAKLEIKSLEEAMGMQNVKVRRGIKISDANRDGTWLAETSLTKQSVHVDETREALSRGMKVEVGDLIVINKRPKFFGVSEGVGNEGGSTPLGRTRLKAASLLQSKGFMVIDPALHNFLWVESFPLFSPEDPTTGRAWVSTHHPFTAPVAEDVELLVAKPEEVCSRSTLRPSPQWCRDRWRVDPHPFARAADLDSGERAQGGSHGRVSLFFHAQFGIKILTTPTLLGTTTQFTKEEYSLFNHLINALRCGCPPHGGIALGFDRLMSIICRTPSIRDVIAFPKSSAGKDFVVDSPSNVTEKKLREYGLQLVECQKE</sequence>
<evidence type="ECO:0000313" key="8">
    <source>
        <dbReference type="Proteomes" id="UP000274822"/>
    </source>
</evidence>
<dbReference type="GO" id="GO:0005524">
    <property type="term" value="F:ATP binding"/>
    <property type="evidence" value="ECO:0007669"/>
    <property type="project" value="UniProtKB-KW"/>
</dbReference>
<keyword evidence="1" id="KW-0436">Ligase</keyword>
<dbReference type="SUPFAM" id="SSF50249">
    <property type="entry name" value="Nucleic acid-binding proteins"/>
    <property type="match status" value="1"/>
</dbReference>
<keyword evidence="8" id="KW-1185">Reference proteome</keyword>
<dbReference type="GO" id="GO:0005739">
    <property type="term" value="C:mitochondrion"/>
    <property type="evidence" value="ECO:0007669"/>
    <property type="project" value="TreeGrafter"/>
</dbReference>
<dbReference type="InterPro" id="IPR045864">
    <property type="entry name" value="aa-tRNA-synth_II/BPL/LPL"/>
</dbReference>
<keyword evidence="4" id="KW-0648">Protein biosynthesis</keyword>
<evidence type="ECO:0000259" key="6">
    <source>
        <dbReference type="PROSITE" id="PS50862"/>
    </source>
</evidence>
<dbReference type="Pfam" id="PF00152">
    <property type="entry name" value="tRNA-synt_2"/>
    <property type="match status" value="2"/>
</dbReference>
<dbReference type="PANTHER" id="PTHR22594:SF5">
    <property type="entry name" value="ASPARTATE--TRNA LIGASE, MITOCHONDRIAL"/>
    <property type="match status" value="1"/>
</dbReference>
<dbReference type="EMBL" id="RBNJ01000307">
    <property type="protein sequence ID" value="RUS34874.1"/>
    <property type="molecule type" value="Genomic_DNA"/>
</dbReference>
<dbReference type="Gene3D" id="3.30.930.10">
    <property type="entry name" value="Bira Bifunctional Protein, Domain 2"/>
    <property type="match status" value="3"/>
</dbReference>
<dbReference type="HAMAP" id="MF_00044">
    <property type="entry name" value="Asp_tRNA_synth_type1"/>
    <property type="match status" value="1"/>
</dbReference>
<evidence type="ECO:0000256" key="1">
    <source>
        <dbReference type="ARBA" id="ARBA00022598"/>
    </source>
</evidence>
<proteinExistence type="inferred from homology"/>
<dbReference type="CDD" id="cd04317">
    <property type="entry name" value="EcAspRS_like_N"/>
    <property type="match status" value="1"/>
</dbReference>
<evidence type="ECO:0000256" key="4">
    <source>
        <dbReference type="ARBA" id="ARBA00022917"/>
    </source>
</evidence>
<dbReference type="SUPFAM" id="SSF55681">
    <property type="entry name" value="Class II aaRS and biotin synthetases"/>
    <property type="match status" value="1"/>
</dbReference>